<organism evidence="1 2">
    <name type="scientific">Roseofilum reptotaenium AO1-A</name>
    <dbReference type="NCBI Taxonomy" id="1925591"/>
    <lineage>
        <taxon>Bacteria</taxon>
        <taxon>Bacillati</taxon>
        <taxon>Cyanobacteriota</taxon>
        <taxon>Cyanophyceae</taxon>
        <taxon>Desertifilales</taxon>
        <taxon>Desertifilaceae</taxon>
        <taxon>Roseofilum</taxon>
    </lineage>
</organism>
<keyword evidence="2" id="KW-1185">Reference proteome</keyword>
<evidence type="ECO:0000313" key="2">
    <source>
        <dbReference type="Proteomes" id="UP000183940"/>
    </source>
</evidence>
<dbReference type="AlphaFoldDB" id="A0A1L9QXH2"/>
<evidence type="ECO:0008006" key="3">
    <source>
        <dbReference type="Google" id="ProtNLM"/>
    </source>
</evidence>
<name>A0A1L9QXH2_9CYAN</name>
<dbReference type="EMBL" id="MLAW01000002">
    <property type="protein sequence ID" value="OJJ27326.1"/>
    <property type="molecule type" value="Genomic_DNA"/>
</dbReference>
<evidence type="ECO:0000313" key="1">
    <source>
        <dbReference type="EMBL" id="OJJ27326.1"/>
    </source>
</evidence>
<accession>A0A1L9QXH2</accession>
<dbReference type="Proteomes" id="UP000183940">
    <property type="component" value="Unassembled WGS sequence"/>
</dbReference>
<sequence>MLKPGTLVQVLYPDYAAGALGYLKAEEAKGRWIVQLIQNPIEDPNELLLLSLEESEFQVVYPQPP</sequence>
<comment type="caution">
    <text evidence="1">The sequence shown here is derived from an EMBL/GenBank/DDBJ whole genome shotgun (WGS) entry which is preliminary data.</text>
</comment>
<proteinExistence type="predicted"/>
<protein>
    <recommendedName>
        <fullName evidence="3">DUF4926 domain-containing protein</fullName>
    </recommendedName>
</protein>
<gene>
    <name evidence="1" type="ORF">BI308_02255</name>
</gene>
<dbReference type="STRING" id="1925591.BI308_02255"/>
<reference evidence="1" key="1">
    <citation type="submission" date="2016-10" db="EMBL/GenBank/DDBJ databases">
        <title>CRISPR-Cas defence system in Roseofilum reptotaenium: evidence of a bacteriophage-cyanobacterium arms race in the coral black band disease.</title>
        <authorList>
            <person name="Buerger P."/>
            <person name="Wood-Charlson E.M."/>
            <person name="Weynberg K.D."/>
            <person name="Willis B."/>
            <person name="Van Oppen M.J."/>
        </authorList>
    </citation>
    <scope>NUCLEOTIDE SEQUENCE [LARGE SCALE GENOMIC DNA]</scope>
    <source>
        <strain evidence="1">AO1-A</strain>
    </source>
</reference>